<evidence type="ECO:0000256" key="6">
    <source>
        <dbReference type="ARBA" id="ARBA00023136"/>
    </source>
</evidence>
<comment type="similarity">
    <text evidence="2">Belongs to the nucleobase:cation symporter-2 (NCS2) (TC 2.A.40) family.</text>
</comment>
<feature type="transmembrane region" description="Helical" evidence="7">
    <location>
        <begin position="27"/>
        <end position="46"/>
    </location>
</feature>
<evidence type="ECO:0000256" key="7">
    <source>
        <dbReference type="SAM" id="Phobius"/>
    </source>
</evidence>
<protein>
    <submittedName>
        <fullName evidence="8">ABC transporter permease</fullName>
    </submittedName>
</protein>
<feature type="transmembrane region" description="Helical" evidence="7">
    <location>
        <begin position="314"/>
        <end position="335"/>
    </location>
</feature>
<dbReference type="EMBL" id="CP027226">
    <property type="protein sequence ID" value="AVM43004.1"/>
    <property type="molecule type" value="Genomic_DNA"/>
</dbReference>
<keyword evidence="6 7" id="KW-0472">Membrane</keyword>
<dbReference type="AlphaFoldDB" id="A0A2S0KPS1"/>
<dbReference type="Proteomes" id="UP000237947">
    <property type="component" value="Chromosome"/>
</dbReference>
<feature type="transmembrane region" description="Helical" evidence="7">
    <location>
        <begin position="402"/>
        <end position="421"/>
    </location>
</feature>
<feature type="transmembrane region" description="Helical" evidence="7">
    <location>
        <begin position="108"/>
        <end position="126"/>
    </location>
</feature>
<dbReference type="PROSITE" id="PS01116">
    <property type="entry name" value="XANTH_URACIL_PERMASE"/>
    <property type="match status" value="1"/>
</dbReference>
<dbReference type="InterPro" id="IPR006043">
    <property type="entry name" value="NCS2"/>
</dbReference>
<feature type="transmembrane region" description="Helical" evidence="7">
    <location>
        <begin position="138"/>
        <end position="159"/>
    </location>
</feature>
<evidence type="ECO:0000256" key="5">
    <source>
        <dbReference type="ARBA" id="ARBA00022989"/>
    </source>
</evidence>
<sequence length="476" mass="50409">MEKENKRIRVGQDPIWDASQISKGKQVLLGLQHLFAMFGATVLVPILTGLDISTTLFMAGAGTLLFHLATGGKVPAFLGSSFAFLGGYAILAPLGADGMPNVEGLRSANGGIFISGLLFIAIAYLIKLFGVQNIMRFFPPIVTGPIIIAIGIGLAPTAISNASSNWIIALVTMGTVIIFNIWGKGMTKVIPIMLGIIAGYICALLLKEVNFDSMKNAEAFALPFAQDRLMTIDLRGISVMIPISLATLMEHVGDISAISATTGKNYLKEPGLHRTLLGDGLATSFSTAIGGPDMTTYGENVGVMALTKVYAPSIIRLAAIFSIVLSFFPVVSGFIRTIPTAVIGGVSIILYGMIASTGVRNLVENQVDFSLSRNMIIAGVIFVSALGFGGEGLTIPMFGVDLVLPGIAIAAIIGILLNAILPGNDYVFNVDEPNEVGTGIDFSVRNRESAEDEQLVAEAIEKRELEEAQRVLDQDN</sequence>
<feature type="transmembrane region" description="Helical" evidence="7">
    <location>
        <begin position="189"/>
        <end position="206"/>
    </location>
</feature>
<name>A0A2S0KPS1_9FIRM</name>
<keyword evidence="9" id="KW-1185">Reference proteome</keyword>
<feature type="transmembrane region" description="Helical" evidence="7">
    <location>
        <begin position="375"/>
        <end position="395"/>
    </location>
</feature>
<keyword evidence="4 7" id="KW-0812">Transmembrane</keyword>
<keyword evidence="3" id="KW-0813">Transport</keyword>
<dbReference type="GO" id="GO:0005886">
    <property type="term" value="C:plasma membrane"/>
    <property type="evidence" value="ECO:0007669"/>
    <property type="project" value="TreeGrafter"/>
</dbReference>
<keyword evidence="5 7" id="KW-1133">Transmembrane helix</keyword>
<dbReference type="PANTHER" id="PTHR42810">
    <property type="entry name" value="PURINE PERMEASE C1399.01C-RELATED"/>
    <property type="match status" value="1"/>
</dbReference>
<evidence type="ECO:0000313" key="9">
    <source>
        <dbReference type="Proteomes" id="UP000237947"/>
    </source>
</evidence>
<gene>
    <name evidence="8" type="ORF">C5Q98_07185</name>
</gene>
<evidence type="ECO:0000256" key="3">
    <source>
        <dbReference type="ARBA" id="ARBA00022448"/>
    </source>
</evidence>
<feature type="transmembrane region" description="Helical" evidence="7">
    <location>
        <begin position="342"/>
        <end position="363"/>
    </location>
</feature>
<dbReference type="OrthoDB" id="9779092at2"/>
<dbReference type="PANTHER" id="PTHR42810:SF2">
    <property type="entry name" value="PURINE PERMEASE C1399.01C-RELATED"/>
    <property type="match status" value="1"/>
</dbReference>
<evidence type="ECO:0000256" key="2">
    <source>
        <dbReference type="ARBA" id="ARBA00008821"/>
    </source>
</evidence>
<feature type="transmembrane region" description="Helical" evidence="7">
    <location>
        <begin position="76"/>
        <end position="96"/>
    </location>
</feature>
<evidence type="ECO:0000256" key="4">
    <source>
        <dbReference type="ARBA" id="ARBA00022692"/>
    </source>
</evidence>
<accession>A0A2S0KPS1</accession>
<comment type="subcellular location">
    <subcellularLocation>
        <location evidence="1">Membrane</location>
        <topology evidence="1">Multi-pass membrane protein</topology>
    </subcellularLocation>
</comment>
<evidence type="ECO:0000313" key="8">
    <source>
        <dbReference type="EMBL" id="AVM43004.1"/>
    </source>
</evidence>
<dbReference type="Pfam" id="PF00860">
    <property type="entry name" value="Xan_ur_permease"/>
    <property type="match status" value="1"/>
</dbReference>
<proteinExistence type="inferred from homology"/>
<evidence type="ECO:0000256" key="1">
    <source>
        <dbReference type="ARBA" id="ARBA00004141"/>
    </source>
</evidence>
<reference evidence="9" key="1">
    <citation type="submission" date="2018-02" db="EMBL/GenBank/DDBJ databases">
        <authorList>
            <person name="Holder M.E."/>
            <person name="Ajami N.J."/>
            <person name="Petrosino J.F."/>
        </authorList>
    </citation>
    <scope>NUCLEOTIDE SEQUENCE [LARGE SCALE GENOMIC DNA]</scope>
    <source>
        <strain evidence="9">CCUG 47711</strain>
    </source>
</reference>
<dbReference type="NCBIfam" id="TIGR00801">
    <property type="entry name" value="ncs2"/>
    <property type="match status" value="1"/>
</dbReference>
<dbReference type="RefSeq" id="WP_106012951.1">
    <property type="nucleotide sequence ID" value="NZ_CP027226.1"/>
</dbReference>
<dbReference type="InterPro" id="IPR006042">
    <property type="entry name" value="Xan_ur_permease"/>
</dbReference>
<dbReference type="GO" id="GO:0042907">
    <property type="term" value="F:xanthine transmembrane transporter activity"/>
    <property type="evidence" value="ECO:0007669"/>
    <property type="project" value="TreeGrafter"/>
</dbReference>
<feature type="transmembrane region" description="Helical" evidence="7">
    <location>
        <begin position="165"/>
        <end position="182"/>
    </location>
</feature>
<dbReference type="KEGG" id="fsa:C5Q98_07185"/>
<organism evidence="8 9">
    <name type="scientific">Fastidiosipila sanguinis</name>
    <dbReference type="NCBI Taxonomy" id="236753"/>
    <lineage>
        <taxon>Bacteria</taxon>
        <taxon>Bacillati</taxon>
        <taxon>Bacillota</taxon>
        <taxon>Clostridia</taxon>
        <taxon>Eubacteriales</taxon>
        <taxon>Oscillospiraceae</taxon>
        <taxon>Fastidiosipila</taxon>
    </lineage>
</organism>